<accession>E5R3F5</accession>
<dbReference type="GeneID" id="10033041"/>
<feature type="compositionally biased region" description="Polar residues" evidence="6">
    <location>
        <begin position="543"/>
        <end position="556"/>
    </location>
</feature>
<reference evidence="9" key="1">
    <citation type="journal article" date="2012" name="MBio">
        <title>Comparative genome analysis of Trichophyton rubrum and related dermatophytes reveals candidate genes involved in infection.</title>
        <authorList>
            <person name="Martinez D.A."/>
            <person name="Oliver B.G."/>
            <person name="Graeser Y."/>
            <person name="Goldberg J.M."/>
            <person name="Li W."/>
            <person name="Martinez-Rossi N.M."/>
            <person name="Monod M."/>
            <person name="Shelest E."/>
            <person name="Barton R.C."/>
            <person name="Birch E."/>
            <person name="Brakhage A.A."/>
            <person name="Chen Z."/>
            <person name="Gurr S.J."/>
            <person name="Heiman D."/>
            <person name="Heitman J."/>
            <person name="Kosti I."/>
            <person name="Rossi A."/>
            <person name="Saif S."/>
            <person name="Samalova M."/>
            <person name="Saunders C.W."/>
            <person name="Shea T."/>
            <person name="Summerbell R.C."/>
            <person name="Xu J."/>
            <person name="Young S."/>
            <person name="Zeng Q."/>
            <person name="Birren B.W."/>
            <person name="Cuomo C.A."/>
            <person name="White T.C."/>
        </authorList>
    </citation>
    <scope>NUCLEOTIDE SEQUENCE [LARGE SCALE GENOMIC DNA]</scope>
    <source>
        <strain evidence="9">ATCC MYA-4604 / CBS 118893</strain>
    </source>
</reference>
<evidence type="ECO:0000256" key="4">
    <source>
        <dbReference type="ARBA" id="ARBA00022833"/>
    </source>
</evidence>
<feature type="compositionally biased region" description="Polar residues" evidence="6">
    <location>
        <begin position="223"/>
        <end position="237"/>
    </location>
</feature>
<dbReference type="EMBL" id="DS989822">
    <property type="protein sequence ID" value="EFQ98754.1"/>
    <property type="molecule type" value="Genomic_DNA"/>
</dbReference>
<feature type="compositionally biased region" description="Basic and acidic residues" evidence="6">
    <location>
        <begin position="172"/>
        <end position="181"/>
    </location>
</feature>
<dbReference type="Pfam" id="PF24537">
    <property type="entry name" value="zf-C2H2_fungi"/>
    <property type="match status" value="1"/>
</dbReference>
<feature type="compositionally biased region" description="Basic and acidic residues" evidence="6">
    <location>
        <begin position="782"/>
        <end position="799"/>
    </location>
</feature>
<keyword evidence="4" id="KW-0862">Zinc</keyword>
<protein>
    <recommendedName>
        <fullName evidence="7">C2H2-type domain-containing protein</fullName>
    </recommendedName>
</protein>
<dbReference type="GO" id="GO:0008270">
    <property type="term" value="F:zinc ion binding"/>
    <property type="evidence" value="ECO:0007669"/>
    <property type="project" value="UniProtKB-KW"/>
</dbReference>
<evidence type="ECO:0000313" key="9">
    <source>
        <dbReference type="Proteomes" id="UP000002669"/>
    </source>
</evidence>
<dbReference type="InterPro" id="IPR013087">
    <property type="entry name" value="Znf_C2H2_type"/>
</dbReference>
<keyword evidence="3 5" id="KW-0863">Zinc-finger</keyword>
<feature type="region of interest" description="Disordered" evidence="6">
    <location>
        <begin position="503"/>
        <end position="602"/>
    </location>
</feature>
<keyword evidence="9" id="KW-1185">Reference proteome</keyword>
<evidence type="ECO:0000256" key="1">
    <source>
        <dbReference type="ARBA" id="ARBA00022723"/>
    </source>
</evidence>
<dbReference type="PROSITE" id="PS00028">
    <property type="entry name" value="ZINC_FINGER_C2H2_1"/>
    <property type="match status" value="1"/>
</dbReference>
<dbReference type="InParanoid" id="E5R3F5"/>
<feature type="compositionally biased region" description="Polar residues" evidence="6">
    <location>
        <begin position="570"/>
        <end position="584"/>
    </location>
</feature>
<dbReference type="RefSeq" id="XP_003177706.1">
    <property type="nucleotide sequence ID" value="XM_003177658.1"/>
</dbReference>
<dbReference type="GO" id="GO:0000981">
    <property type="term" value="F:DNA-binding transcription factor activity, RNA polymerase II-specific"/>
    <property type="evidence" value="ECO:0007669"/>
    <property type="project" value="TreeGrafter"/>
</dbReference>
<evidence type="ECO:0000256" key="2">
    <source>
        <dbReference type="ARBA" id="ARBA00022737"/>
    </source>
</evidence>
<keyword evidence="1" id="KW-0479">Metal-binding</keyword>
<dbReference type="STRING" id="535722.E5R3F5"/>
<dbReference type="InterPro" id="IPR057026">
    <property type="entry name" value="Znf-C2H2_ascomycetes"/>
</dbReference>
<evidence type="ECO:0000313" key="8">
    <source>
        <dbReference type="EMBL" id="EFQ98754.1"/>
    </source>
</evidence>
<feature type="region of interest" description="Disordered" evidence="6">
    <location>
        <begin position="403"/>
        <end position="457"/>
    </location>
</feature>
<dbReference type="VEuPathDB" id="FungiDB:MGYG_01771"/>
<evidence type="ECO:0000256" key="3">
    <source>
        <dbReference type="ARBA" id="ARBA00022771"/>
    </source>
</evidence>
<keyword evidence="2" id="KW-0677">Repeat</keyword>
<dbReference type="PROSITE" id="PS50157">
    <property type="entry name" value="ZINC_FINGER_C2H2_2"/>
    <property type="match status" value="1"/>
</dbReference>
<feature type="region of interest" description="Disordered" evidence="6">
    <location>
        <begin position="769"/>
        <end position="799"/>
    </location>
</feature>
<feature type="compositionally biased region" description="Polar residues" evidence="6">
    <location>
        <begin position="503"/>
        <end position="523"/>
    </location>
</feature>
<dbReference type="eggNOG" id="ENOG502RYIG">
    <property type="taxonomic scope" value="Eukaryota"/>
</dbReference>
<feature type="compositionally biased region" description="Polar residues" evidence="6">
    <location>
        <begin position="44"/>
        <end position="62"/>
    </location>
</feature>
<dbReference type="Proteomes" id="UP000002669">
    <property type="component" value="Unassembled WGS sequence"/>
</dbReference>
<dbReference type="PANTHER" id="PTHR24409:SF295">
    <property type="entry name" value="AZ2-RELATED"/>
    <property type="match status" value="1"/>
</dbReference>
<dbReference type="PANTHER" id="PTHR24409">
    <property type="entry name" value="ZINC FINGER PROTEIN 142"/>
    <property type="match status" value="1"/>
</dbReference>
<proteinExistence type="predicted"/>
<evidence type="ECO:0000256" key="6">
    <source>
        <dbReference type="SAM" id="MobiDB-lite"/>
    </source>
</evidence>
<evidence type="ECO:0000259" key="7">
    <source>
        <dbReference type="PROSITE" id="PS50157"/>
    </source>
</evidence>
<organism evidence="9">
    <name type="scientific">Arthroderma gypseum (strain ATCC MYA-4604 / CBS 118893)</name>
    <name type="common">Microsporum gypseum</name>
    <dbReference type="NCBI Taxonomy" id="535722"/>
    <lineage>
        <taxon>Eukaryota</taxon>
        <taxon>Fungi</taxon>
        <taxon>Dikarya</taxon>
        <taxon>Ascomycota</taxon>
        <taxon>Pezizomycotina</taxon>
        <taxon>Eurotiomycetes</taxon>
        <taxon>Eurotiomycetidae</taxon>
        <taxon>Onygenales</taxon>
        <taxon>Arthrodermataceae</taxon>
        <taxon>Nannizzia</taxon>
    </lineage>
</organism>
<dbReference type="OMA" id="SGHPFTN"/>
<feature type="region of interest" description="Disordered" evidence="6">
    <location>
        <begin position="172"/>
        <end position="237"/>
    </location>
</feature>
<dbReference type="AlphaFoldDB" id="E5R3F5"/>
<dbReference type="GO" id="GO:0000977">
    <property type="term" value="F:RNA polymerase II transcription regulatory region sequence-specific DNA binding"/>
    <property type="evidence" value="ECO:0007669"/>
    <property type="project" value="TreeGrafter"/>
</dbReference>
<feature type="compositionally biased region" description="Low complexity" evidence="6">
    <location>
        <begin position="107"/>
        <end position="121"/>
    </location>
</feature>
<feature type="compositionally biased region" description="Low complexity" evidence="6">
    <location>
        <begin position="30"/>
        <end position="43"/>
    </location>
</feature>
<feature type="region of interest" description="Disordered" evidence="6">
    <location>
        <begin position="1"/>
        <end position="160"/>
    </location>
</feature>
<sequence>MDMPLTSTPSILVSDSAVEQLPTRHRYHSTRNSDSSGSCSSSSTGGQQARLSPSYTDSTPHSPSYGPMAIPRSQETIAPPPLPPPRFIEELANGHDSGWRWGNTFYPGKPGASGAAPGAAGTEMDTRDTSTSRDTAAGTMLPPINPGSSLFGGGHARPPLRRRDETFRLDAEEQRAADARRPGSGSISEQETTVGPRSAPLISSFGDGNAFSPASPLTRPGRSLSQTGSLSHTLDTRILPSTRQKPLSEKSVEHSINAYDRNLLSKIGGPASPPRNAVLGLATTPRDPARVQTSFSALTLTDETLSPQDMRWGSGPPSAGISPGTGGSGFSDYLAFRNQREGSTSGLSPMEVDQFSHAREKYSGGTSSGPVRYGEAAHSLPLHSGRRSHDRSFFPDLDTDISMDDAHSSSMHSKTTRQRSLGERMPSYAEGLSPLSNHGGMKRRASSPPQVARHEDVGLSTSCGDRRMSGFPFNNGICTSPGGARYQSSHGSISSISSASMRTGSYASSTGLSVGASSMSSYDRPSPGGISPTDVDHYDRGGFTSSPAQKQSTSAPILSMPRPGHYPEPLSTSAADMKKNSISAASGRKGSHTCPNSSKNPQRVGRSYICECCHTKPKKLDSLEELRAHEMEKQYNCNYCHKRFKNKNEAERHRASLHIRHHSWSCGSLAGYESAFHPSSSSSSGQLPGSTTSTHDTCGFCGMEFPNLPAPQWDVRIEHLTSVHKFGECNQSKKFWRADHLRQHLKHIHAGSSGKWTNILENACMREEPIADPGLPSIGETPDGKMETDMMGHDGDGES</sequence>
<feature type="domain" description="C2H2-type" evidence="7">
    <location>
        <begin position="635"/>
        <end position="663"/>
    </location>
</feature>
<evidence type="ECO:0000256" key="5">
    <source>
        <dbReference type="PROSITE-ProRule" id="PRU00042"/>
    </source>
</evidence>
<dbReference type="GO" id="GO:0005634">
    <property type="term" value="C:nucleus"/>
    <property type="evidence" value="ECO:0007669"/>
    <property type="project" value="TreeGrafter"/>
</dbReference>
<gene>
    <name evidence="8" type="ORF">MGYG_01771</name>
</gene>
<dbReference type="HOGENOM" id="CLU_015534_1_0_1"/>
<feature type="compositionally biased region" description="Polar residues" evidence="6">
    <location>
        <begin position="1"/>
        <end position="13"/>
    </location>
</feature>
<dbReference type="OrthoDB" id="3524154at2759"/>
<dbReference type="SMART" id="SM00355">
    <property type="entry name" value="ZnF_C2H2"/>
    <property type="match status" value="2"/>
</dbReference>
<name>E5R3F5_ARTGP</name>
<feature type="compositionally biased region" description="Polar residues" evidence="6">
    <location>
        <begin position="185"/>
        <end position="195"/>
    </location>
</feature>